<evidence type="ECO:0000256" key="2">
    <source>
        <dbReference type="ARBA" id="ARBA00022692"/>
    </source>
</evidence>
<sequence>MSELNIYGVYIPIFLVQAVIAYLLLKLINVWTDRWAEQGWIALPSIFNLCIYIVLLWGIHSLYVVYVS</sequence>
<name>A0A7S6VTY8_9GAMM</name>
<dbReference type="EMBL" id="CP048659">
    <property type="protein sequence ID" value="QOW44713.1"/>
    <property type="molecule type" value="Genomic_DNA"/>
</dbReference>
<dbReference type="Pfam" id="PF07869">
    <property type="entry name" value="DUF1656"/>
    <property type="match status" value="1"/>
</dbReference>
<organism evidence="6 7">
    <name type="scientific">Acinetobacter piscicola</name>
    <dbReference type="NCBI Taxonomy" id="2006115"/>
    <lineage>
        <taxon>Bacteria</taxon>
        <taxon>Pseudomonadati</taxon>
        <taxon>Pseudomonadota</taxon>
        <taxon>Gammaproteobacteria</taxon>
        <taxon>Moraxellales</taxon>
        <taxon>Moraxellaceae</taxon>
        <taxon>Acinetobacter</taxon>
    </lineage>
</organism>
<gene>
    <name evidence="6" type="ORF">G0028_01670</name>
</gene>
<reference evidence="6 7" key="1">
    <citation type="submission" date="2020-02" db="EMBL/GenBank/DDBJ databases">
        <title>Tigecycline-resistant Acinetobacter species from pigs and migratory birds.</title>
        <authorList>
            <person name="Chen C."/>
            <person name="Sun J."/>
            <person name="Liao X.-P."/>
            <person name="Liu Y.-H."/>
        </authorList>
    </citation>
    <scope>NUCLEOTIDE SEQUENCE [LARGE SCALE GENOMIC DNA]</scope>
    <source>
        <strain evidence="6 7">YH12207_T</strain>
    </source>
</reference>
<feature type="transmembrane region" description="Helical" evidence="5">
    <location>
        <begin position="6"/>
        <end position="25"/>
    </location>
</feature>
<dbReference type="RefSeq" id="WP_174493459.1">
    <property type="nucleotide sequence ID" value="NZ_CP048659.1"/>
</dbReference>
<dbReference type="Proteomes" id="UP000593966">
    <property type="component" value="Chromosome"/>
</dbReference>
<keyword evidence="3 5" id="KW-1133">Transmembrane helix</keyword>
<evidence type="ECO:0000256" key="4">
    <source>
        <dbReference type="ARBA" id="ARBA00023136"/>
    </source>
</evidence>
<protein>
    <submittedName>
        <fullName evidence="6">DUF1656 domain-containing protein</fullName>
    </submittedName>
</protein>
<accession>A0A7S6VTY8</accession>
<feature type="transmembrane region" description="Helical" evidence="5">
    <location>
        <begin position="46"/>
        <end position="66"/>
    </location>
</feature>
<evidence type="ECO:0000256" key="3">
    <source>
        <dbReference type="ARBA" id="ARBA00022989"/>
    </source>
</evidence>
<evidence type="ECO:0000313" key="7">
    <source>
        <dbReference type="Proteomes" id="UP000593966"/>
    </source>
</evidence>
<dbReference type="AlphaFoldDB" id="A0A7S6VTY8"/>
<keyword evidence="2 5" id="KW-0812">Transmembrane</keyword>
<keyword evidence="1" id="KW-1003">Cell membrane</keyword>
<keyword evidence="4 5" id="KW-0472">Membrane</keyword>
<evidence type="ECO:0000256" key="1">
    <source>
        <dbReference type="ARBA" id="ARBA00022475"/>
    </source>
</evidence>
<dbReference type="InterPro" id="IPR012451">
    <property type="entry name" value="DUF1656"/>
</dbReference>
<evidence type="ECO:0000256" key="5">
    <source>
        <dbReference type="SAM" id="Phobius"/>
    </source>
</evidence>
<keyword evidence="7" id="KW-1185">Reference proteome</keyword>
<evidence type="ECO:0000313" key="6">
    <source>
        <dbReference type="EMBL" id="QOW44713.1"/>
    </source>
</evidence>
<proteinExistence type="predicted"/>